<evidence type="ECO:0000256" key="1">
    <source>
        <dbReference type="SAM" id="MobiDB-lite"/>
    </source>
</evidence>
<feature type="compositionally biased region" description="Pro residues" evidence="1">
    <location>
        <begin position="218"/>
        <end position="231"/>
    </location>
</feature>
<dbReference type="PANTHER" id="PTHR10587">
    <property type="entry name" value="GLYCOSYL TRANSFERASE-RELATED"/>
    <property type="match status" value="1"/>
</dbReference>
<dbReference type="Proteomes" id="UP000631312">
    <property type="component" value="Unassembled WGS sequence"/>
</dbReference>
<evidence type="ECO:0000259" key="2">
    <source>
        <dbReference type="PROSITE" id="PS51677"/>
    </source>
</evidence>
<evidence type="ECO:0000313" key="3">
    <source>
        <dbReference type="EMBL" id="GIE39023.1"/>
    </source>
</evidence>
<dbReference type="Pfam" id="PF01522">
    <property type="entry name" value="Polysacc_deac_1"/>
    <property type="match status" value="1"/>
</dbReference>
<reference evidence="3 4" key="1">
    <citation type="submission" date="2021-01" db="EMBL/GenBank/DDBJ databases">
        <title>Whole genome shotgun sequence of Actinoplanes lobatus NBRC 12513.</title>
        <authorList>
            <person name="Komaki H."/>
            <person name="Tamura T."/>
        </authorList>
    </citation>
    <scope>NUCLEOTIDE SEQUENCE [LARGE SCALE GENOMIC DNA]</scope>
    <source>
        <strain evidence="3 4">NBRC 12513</strain>
    </source>
</reference>
<feature type="region of interest" description="Disordered" evidence="1">
    <location>
        <begin position="82"/>
        <end position="151"/>
    </location>
</feature>
<dbReference type="InterPro" id="IPR050248">
    <property type="entry name" value="Polysacc_deacetylase_ArnD"/>
</dbReference>
<feature type="region of interest" description="Disordered" evidence="1">
    <location>
        <begin position="201"/>
        <end position="234"/>
    </location>
</feature>
<accession>A0ABQ4ADE8</accession>
<name>A0ABQ4ADE8_9ACTN</name>
<dbReference type="CDD" id="cd10917">
    <property type="entry name" value="CE4_NodB_like_6s_7s"/>
    <property type="match status" value="1"/>
</dbReference>
<proteinExistence type="predicted"/>
<dbReference type="InterPro" id="IPR002509">
    <property type="entry name" value="NODB_dom"/>
</dbReference>
<gene>
    <name evidence="3" type="ORF">Alo02nite_19210</name>
</gene>
<dbReference type="InterPro" id="IPR011330">
    <property type="entry name" value="Glyco_hydro/deAcase_b/a-brl"/>
</dbReference>
<evidence type="ECO:0000313" key="4">
    <source>
        <dbReference type="Proteomes" id="UP000631312"/>
    </source>
</evidence>
<dbReference type="EMBL" id="BOMP01000031">
    <property type="protein sequence ID" value="GIE39023.1"/>
    <property type="molecule type" value="Genomic_DNA"/>
</dbReference>
<organism evidence="3 4">
    <name type="scientific">Actinoplanes lobatus</name>
    <dbReference type="NCBI Taxonomy" id="113568"/>
    <lineage>
        <taxon>Bacteria</taxon>
        <taxon>Bacillati</taxon>
        <taxon>Actinomycetota</taxon>
        <taxon>Actinomycetes</taxon>
        <taxon>Micromonosporales</taxon>
        <taxon>Micromonosporaceae</taxon>
        <taxon>Actinoplanes</taxon>
    </lineage>
</organism>
<feature type="domain" description="NodB homology" evidence="2">
    <location>
        <begin position="257"/>
        <end position="437"/>
    </location>
</feature>
<dbReference type="PRINTS" id="PR01217">
    <property type="entry name" value="PRICHEXTENSN"/>
</dbReference>
<sequence length="440" mass="45609">MTLLAAEITDAAVALSAKEVAEETVALPVEEAAEETIALPVEEAAEETIALSAGEVAAAVAAASAVGESEPTIVVSAGSEPTIALPKPRSSPESTVALPVSRESSPAPEPTIALPIPPKQAPQTTPESTVTLPSVPAPRSAPTVTPPPAEPTIALPAPTVVPSPAKPVTRRRLLWAIPAAAGTALVGGTVAALAGRGEPEAAKATKAPNLVVSEPAPSQSPTPAPTTPKPTTPVIKVPVHTLKDFRKLVPGDPFPTDAIALTIDDGPHPVWTPQILRLLEKHHVPALFCMIGNQVLGHEPTARDVAADGHQIANHTWSHPLKLAKLPSHVTLKELHRAQDKIYSTTGYAPSLFRAPGGAWSKGLSESVSKTGMIPMDWTTDPRDWARPGVAHITKRLLAAKPGQILLCHDGGGDRSQTLASLKTVIPALQAKGLKFVALT</sequence>
<feature type="compositionally biased region" description="Polar residues" evidence="1">
    <location>
        <begin position="121"/>
        <end position="132"/>
    </location>
</feature>
<keyword evidence="4" id="KW-1185">Reference proteome</keyword>
<dbReference type="Gene3D" id="3.20.20.370">
    <property type="entry name" value="Glycoside hydrolase/deacetylase"/>
    <property type="match status" value="1"/>
</dbReference>
<comment type="caution">
    <text evidence="3">The sequence shown here is derived from an EMBL/GenBank/DDBJ whole genome shotgun (WGS) entry which is preliminary data.</text>
</comment>
<dbReference type="PROSITE" id="PS51677">
    <property type="entry name" value="NODB"/>
    <property type="match status" value="1"/>
</dbReference>
<protein>
    <recommendedName>
        <fullName evidence="2">NodB homology domain-containing protein</fullName>
    </recommendedName>
</protein>
<dbReference type="SUPFAM" id="SSF88713">
    <property type="entry name" value="Glycoside hydrolase/deacetylase"/>
    <property type="match status" value="1"/>
</dbReference>